<dbReference type="GO" id="GO:0071916">
    <property type="term" value="F:dipeptide transmembrane transporter activity"/>
    <property type="evidence" value="ECO:0007669"/>
    <property type="project" value="TreeGrafter"/>
</dbReference>
<evidence type="ECO:0000256" key="5">
    <source>
        <dbReference type="ARBA" id="ARBA00022692"/>
    </source>
</evidence>
<sequence>MSLAQLAGSRRLPFVRRASSIGWLTIAAIVFLALLVLVAVLGPLIAPYDPDAVDVMNALAGPSAAHWFGVDDTGRDIFSRVLVGARPTLVGPACVVLIATVVGTALAVTAAWFGGLYDTIVSRAMDIVFAFPGIIIAIIAVTMFGPGLVAPVVALSITYIPMIARVLRSAALRERNLPYVAALRVQGMPARAIIVRHIVPNLMPLLFVQATIGFGYALLDLAAISYLGLGLQPPAADWGLLIAQGQPAIIQGHPQQSLITAALVVLTVISVNLIGDRLAQHYEIGER</sequence>
<proteinExistence type="inferred from homology"/>
<dbReference type="InterPro" id="IPR000515">
    <property type="entry name" value="MetI-like"/>
</dbReference>
<reference evidence="12 13" key="1">
    <citation type="submission" date="2020-08" db="EMBL/GenBank/DDBJ databases">
        <title>Sequencing the genomes of 1000 actinobacteria strains.</title>
        <authorList>
            <person name="Klenk H.-P."/>
        </authorList>
    </citation>
    <scope>NUCLEOTIDE SEQUENCE [LARGE SCALE GENOMIC DNA]</scope>
    <source>
        <strain evidence="12 13">DSM 20146</strain>
    </source>
</reference>
<evidence type="ECO:0000256" key="1">
    <source>
        <dbReference type="ARBA" id="ARBA00004651"/>
    </source>
</evidence>
<feature type="transmembrane region" description="Helical" evidence="10">
    <location>
        <begin position="21"/>
        <end position="46"/>
    </location>
</feature>
<name>A0A7W4YKX3_LEIAQ</name>
<evidence type="ECO:0000256" key="7">
    <source>
        <dbReference type="ARBA" id="ARBA00023136"/>
    </source>
</evidence>
<evidence type="ECO:0000256" key="2">
    <source>
        <dbReference type="ARBA" id="ARBA00009306"/>
    </source>
</evidence>
<feature type="transmembrane region" description="Helical" evidence="10">
    <location>
        <begin position="257"/>
        <end position="275"/>
    </location>
</feature>
<dbReference type="Gene3D" id="1.10.3720.10">
    <property type="entry name" value="MetI-like"/>
    <property type="match status" value="1"/>
</dbReference>
<keyword evidence="13" id="KW-1185">Reference proteome</keyword>
<keyword evidence="3 10" id="KW-0813">Transport</keyword>
<feature type="transmembrane region" description="Helical" evidence="10">
    <location>
        <begin position="148"/>
        <end position="167"/>
    </location>
</feature>
<accession>A0A7W4YKX3</accession>
<gene>
    <name evidence="12" type="ORF">FHX33_003699</name>
</gene>
<feature type="transmembrane region" description="Helical" evidence="10">
    <location>
        <begin position="124"/>
        <end position="142"/>
    </location>
</feature>
<evidence type="ECO:0000256" key="8">
    <source>
        <dbReference type="ARBA" id="ARBA00037215"/>
    </source>
</evidence>
<keyword evidence="4" id="KW-1003">Cell membrane</keyword>
<evidence type="ECO:0000256" key="3">
    <source>
        <dbReference type="ARBA" id="ARBA00022448"/>
    </source>
</evidence>
<dbReference type="RefSeq" id="WP_021764566.1">
    <property type="nucleotide sequence ID" value="NZ_JACHVP010000005.1"/>
</dbReference>
<dbReference type="PANTHER" id="PTHR43386:SF3">
    <property type="entry name" value="GLUTATHIONE TRANSPORT SYSTEM PERMEASE PROTEIN GSID"/>
    <property type="match status" value="1"/>
</dbReference>
<feature type="transmembrane region" description="Helical" evidence="10">
    <location>
        <begin position="205"/>
        <end position="229"/>
    </location>
</feature>
<dbReference type="Pfam" id="PF00528">
    <property type="entry name" value="BPD_transp_1"/>
    <property type="match status" value="1"/>
</dbReference>
<evidence type="ECO:0000256" key="10">
    <source>
        <dbReference type="RuleBase" id="RU363032"/>
    </source>
</evidence>
<keyword evidence="7 10" id="KW-0472">Membrane</keyword>
<dbReference type="GO" id="GO:0005886">
    <property type="term" value="C:plasma membrane"/>
    <property type="evidence" value="ECO:0007669"/>
    <property type="project" value="UniProtKB-SubCell"/>
</dbReference>
<comment type="similarity">
    <text evidence="2 10">Belongs to the binding-protein-dependent transport system permease family.</text>
</comment>
<dbReference type="PROSITE" id="PS50928">
    <property type="entry name" value="ABC_TM1"/>
    <property type="match status" value="1"/>
</dbReference>
<evidence type="ECO:0000259" key="11">
    <source>
        <dbReference type="PROSITE" id="PS50928"/>
    </source>
</evidence>
<protein>
    <recommendedName>
        <fullName evidence="9">Glutathione transport system permease protein GsiD</fullName>
    </recommendedName>
</protein>
<dbReference type="CDD" id="cd06261">
    <property type="entry name" value="TM_PBP2"/>
    <property type="match status" value="1"/>
</dbReference>
<keyword evidence="5 10" id="KW-0812">Transmembrane</keyword>
<evidence type="ECO:0000313" key="12">
    <source>
        <dbReference type="EMBL" id="MBB2968917.1"/>
    </source>
</evidence>
<evidence type="ECO:0000256" key="4">
    <source>
        <dbReference type="ARBA" id="ARBA00022475"/>
    </source>
</evidence>
<feature type="transmembrane region" description="Helical" evidence="10">
    <location>
        <begin position="89"/>
        <end position="112"/>
    </location>
</feature>
<evidence type="ECO:0000313" key="13">
    <source>
        <dbReference type="Proteomes" id="UP000538196"/>
    </source>
</evidence>
<evidence type="ECO:0000256" key="6">
    <source>
        <dbReference type="ARBA" id="ARBA00022989"/>
    </source>
</evidence>
<dbReference type="Pfam" id="PF12911">
    <property type="entry name" value="OppC_N"/>
    <property type="match status" value="1"/>
</dbReference>
<dbReference type="InterPro" id="IPR035906">
    <property type="entry name" value="MetI-like_sf"/>
</dbReference>
<dbReference type="InterPro" id="IPR050366">
    <property type="entry name" value="BP-dependent_transpt_permease"/>
</dbReference>
<dbReference type="Proteomes" id="UP000538196">
    <property type="component" value="Unassembled WGS sequence"/>
</dbReference>
<keyword evidence="6 10" id="KW-1133">Transmembrane helix</keyword>
<dbReference type="SUPFAM" id="SSF161098">
    <property type="entry name" value="MetI-like"/>
    <property type="match status" value="1"/>
</dbReference>
<dbReference type="EMBL" id="JACHVP010000005">
    <property type="protein sequence ID" value="MBB2968917.1"/>
    <property type="molecule type" value="Genomic_DNA"/>
</dbReference>
<feature type="domain" description="ABC transmembrane type-1" evidence="11">
    <location>
        <begin position="85"/>
        <end position="275"/>
    </location>
</feature>
<comment type="subcellular location">
    <subcellularLocation>
        <location evidence="1 10">Cell membrane</location>
        <topology evidence="1 10">Multi-pass membrane protein</topology>
    </subcellularLocation>
</comment>
<organism evidence="12 13">
    <name type="scientific">Leifsonia aquatica</name>
    <name type="common">Corynebacterium aquaticum</name>
    <dbReference type="NCBI Taxonomy" id="144185"/>
    <lineage>
        <taxon>Bacteria</taxon>
        <taxon>Bacillati</taxon>
        <taxon>Actinomycetota</taxon>
        <taxon>Actinomycetes</taxon>
        <taxon>Micrococcales</taxon>
        <taxon>Microbacteriaceae</taxon>
        <taxon>Leifsonia</taxon>
    </lineage>
</organism>
<comment type="caution">
    <text evidence="12">The sequence shown here is derived from an EMBL/GenBank/DDBJ whole genome shotgun (WGS) entry which is preliminary data.</text>
</comment>
<dbReference type="InterPro" id="IPR025966">
    <property type="entry name" value="OppC_N"/>
</dbReference>
<dbReference type="PANTHER" id="PTHR43386">
    <property type="entry name" value="OLIGOPEPTIDE TRANSPORT SYSTEM PERMEASE PROTEIN APPC"/>
    <property type="match status" value="1"/>
</dbReference>
<evidence type="ECO:0000256" key="9">
    <source>
        <dbReference type="ARBA" id="ARBA00041106"/>
    </source>
</evidence>
<comment type="function">
    <text evidence="8">Part of the ABC transporter complex GsiABCD involved in glutathione import. Probably responsible for the translocation of the substrate across the membrane.</text>
</comment>
<dbReference type="AlphaFoldDB" id="A0A7W4YKX3"/>